<sequence>MLPSSLLATAVHFVRANGRSNWVAGICARIEDLELDMGQSLFYTKALREVNGPSQPQVCIEIKAQEGSIHPIPVVILKRTSSLRFSACPVSALTLGSARRNPDISSERPAACRCWVHLDPWLARG</sequence>
<reference evidence="1" key="2">
    <citation type="submission" date="2023-05" db="EMBL/GenBank/DDBJ databases">
        <authorList>
            <consortium name="Lawrence Berkeley National Laboratory"/>
            <person name="Steindorff A."/>
            <person name="Hensen N."/>
            <person name="Bonometti L."/>
            <person name="Westerberg I."/>
            <person name="Brannstrom I.O."/>
            <person name="Guillou S."/>
            <person name="Cros-Aarteil S."/>
            <person name="Calhoun S."/>
            <person name="Haridas S."/>
            <person name="Kuo A."/>
            <person name="Mondo S."/>
            <person name="Pangilinan J."/>
            <person name="Riley R."/>
            <person name="Labutti K."/>
            <person name="Andreopoulos B."/>
            <person name="Lipzen A."/>
            <person name="Chen C."/>
            <person name="Yanf M."/>
            <person name="Daum C."/>
            <person name="Ng V."/>
            <person name="Clum A."/>
            <person name="Ohm R."/>
            <person name="Martin F."/>
            <person name="Silar P."/>
            <person name="Natvig D."/>
            <person name="Lalanne C."/>
            <person name="Gautier V."/>
            <person name="Ament-Velasquez S.L."/>
            <person name="Kruys A."/>
            <person name="Hutchinson M.I."/>
            <person name="Powell A.J."/>
            <person name="Barry K."/>
            <person name="Miller A.N."/>
            <person name="Grigoriev I.V."/>
            <person name="Debuchy R."/>
            <person name="Gladieux P."/>
            <person name="Thoren M.H."/>
            <person name="Johannesson H."/>
        </authorList>
    </citation>
    <scope>NUCLEOTIDE SEQUENCE</scope>
    <source>
        <strain evidence="1">CBS 757.83</strain>
    </source>
</reference>
<name>A0AAN6T641_9PEZI</name>
<dbReference type="AlphaFoldDB" id="A0AAN6T641"/>
<gene>
    <name evidence="1" type="ORF">N658DRAFT_491217</name>
</gene>
<evidence type="ECO:0000313" key="1">
    <source>
        <dbReference type="EMBL" id="KAK4106585.1"/>
    </source>
</evidence>
<dbReference type="EMBL" id="MU863624">
    <property type="protein sequence ID" value="KAK4106585.1"/>
    <property type="molecule type" value="Genomic_DNA"/>
</dbReference>
<protein>
    <submittedName>
        <fullName evidence="1">Uncharacterized protein</fullName>
    </submittedName>
</protein>
<accession>A0AAN6T641</accession>
<proteinExistence type="predicted"/>
<reference evidence="1" key="1">
    <citation type="journal article" date="2023" name="Mol. Phylogenet. Evol.">
        <title>Genome-scale phylogeny and comparative genomics of the fungal order Sordariales.</title>
        <authorList>
            <person name="Hensen N."/>
            <person name="Bonometti L."/>
            <person name="Westerberg I."/>
            <person name="Brannstrom I.O."/>
            <person name="Guillou S."/>
            <person name="Cros-Aarteil S."/>
            <person name="Calhoun S."/>
            <person name="Haridas S."/>
            <person name="Kuo A."/>
            <person name="Mondo S."/>
            <person name="Pangilinan J."/>
            <person name="Riley R."/>
            <person name="LaButti K."/>
            <person name="Andreopoulos B."/>
            <person name="Lipzen A."/>
            <person name="Chen C."/>
            <person name="Yan M."/>
            <person name="Daum C."/>
            <person name="Ng V."/>
            <person name="Clum A."/>
            <person name="Steindorff A."/>
            <person name="Ohm R.A."/>
            <person name="Martin F."/>
            <person name="Silar P."/>
            <person name="Natvig D.O."/>
            <person name="Lalanne C."/>
            <person name="Gautier V."/>
            <person name="Ament-Velasquez S.L."/>
            <person name="Kruys A."/>
            <person name="Hutchinson M.I."/>
            <person name="Powell A.J."/>
            <person name="Barry K."/>
            <person name="Miller A.N."/>
            <person name="Grigoriev I.V."/>
            <person name="Debuchy R."/>
            <person name="Gladieux P."/>
            <person name="Hiltunen Thoren M."/>
            <person name="Johannesson H."/>
        </authorList>
    </citation>
    <scope>NUCLEOTIDE SEQUENCE</scope>
    <source>
        <strain evidence="1">CBS 757.83</strain>
    </source>
</reference>
<evidence type="ECO:0000313" key="2">
    <source>
        <dbReference type="Proteomes" id="UP001305647"/>
    </source>
</evidence>
<dbReference type="Proteomes" id="UP001305647">
    <property type="component" value="Unassembled WGS sequence"/>
</dbReference>
<organism evidence="1 2">
    <name type="scientific">Parathielavia hyrcaniae</name>
    <dbReference type="NCBI Taxonomy" id="113614"/>
    <lineage>
        <taxon>Eukaryota</taxon>
        <taxon>Fungi</taxon>
        <taxon>Dikarya</taxon>
        <taxon>Ascomycota</taxon>
        <taxon>Pezizomycotina</taxon>
        <taxon>Sordariomycetes</taxon>
        <taxon>Sordariomycetidae</taxon>
        <taxon>Sordariales</taxon>
        <taxon>Chaetomiaceae</taxon>
        <taxon>Parathielavia</taxon>
    </lineage>
</organism>
<comment type="caution">
    <text evidence="1">The sequence shown here is derived from an EMBL/GenBank/DDBJ whole genome shotgun (WGS) entry which is preliminary data.</text>
</comment>
<keyword evidence="2" id="KW-1185">Reference proteome</keyword>